<sequence>MVTSVDSAMSLLSSRPTGQDLATTASGAATEAVKALDDQIAAKSSPAWLRGSSLATDAWIANTNATDEASAVGGVTEAKASTDLGSATASSVMRSKKLSITNEDMLIDAIITFNQTLNTLPSLEKELQGYQADLHSATDDRMVEYLKQKIASVTNSISRAVSIISIAPGDIQDGFGELQRTRNISGVIYTRGSDGSFAFGQFSIGITIPNGPTVVTLSHDGSGVAIKNIYTDSGTQTQEIPLS</sequence>
<protein>
    <submittedName>
        <fullName evidence="1">Uncharacterized protein</fullName>
    </submittedName>
</protein>
<evidence type="ECO:0000313" key="1">
    <source>
        <dbReference type="EMBL" id="MDQ0504558.1"/>
    </source>
</evidence>
<gene>
    <name evidence="1" type="ORF">QOZ94_001332</name>
</gene>
<accession>A0ABU0LBP6</accession>
<reference evidence="1 2" key="1">
    <citation type="submission" date="2023-07" db="EMBL/GenBank/DDBJ databases">
        <title>Genomic Encyclopedia of Type Strains, Phase IV (KMG-IV): sequencing the most valuable type-strain genomes for metagenomic binning, comparative biology and taxonomic classification.</title>
        <authorList>
            <person name="Goeker M."/>
        </authorList>
    </citation>
    <scope>NUCLEOTIDE SEQUENCE [LARGE SCALE GENOMIC DNA]</scope>
    <source>
        <strain evidence="1 2">DSM 3770</strain>
    </source>
</reference>
<keyword evidence="2" id="KW-1185">Reference proteome</keyword>
<organism evidence="1 2">
    <name type="scientific">Xanthobacter agilis</name>
    <dbReference type="NCBI Taxonomy" id="47492"/>
    <lineage>
        <taxon>Bacteria</taxon>
        <taxon>Pseudomonadati</taxon>
        <taxon>Pseudomonadota</taxon>
        <taxon>Alphaproteobacteria</taxon>
        <taxon>Hyphomicrobiales</taxon>
        <taxon>Xanthobacteraceae</taxon>
        <taxon>Xanthobacter</taxon>
    </lineage>
</organism>
<comment type="caution">
    <text evidence="1">The sequence shown here is derived from an EMBL/GenBank/DDBJ whole genome shotgun (WGS) entry which is preliminary data.</text>
</comment>
<dbReference type="EMBL" id="JAUSVY010000002">
    <property type="protein sequence ID" value="MDQ0504558.1"/>
    <property type="molecule type" value="Genomic_DNA"/>
</dbReference>
<evidence type="ECO:0000313" key="2">
    <source>
        <dbReference type="Proteomes" id="UP001241747"/>
    </source>
</evidence>
<proteinExistence type="predicted"/>
<dbReference type="Proteomes" id="UP001241747">
    <property type="component" value="Unassembled WGS sequence"/>
</dbReference>
<name>A0ABU0LBP6_XANAG</name>
<dbReference type="RefSeq" id="WP_237344967.1">
    <property type="nucleotide sequence ID" value="NZ_JABWGX010000007.1"/>
</dbReference>